<dbReference type="VEuPathDB" id="FungiDB:BO80DRAFT_420688"/>
<accession>A0A395HET7</accession>
<evidence type="ECO:0000313" key="2">
    <source>
        <dbReference type="Proteomes" id="UP000249402"/>
    </source>
</evidence>
<keyword evidence="2" id="KW-1185">Reference proteome</keyword>
<protein>
    <submittedName>
        <fullName evidence="1">Uncharacterized protein</fullName>
    </submittedName>
</protein>
<dbReference type="EMBL" id="KZ824419">
    <property type="protein sequence ID" value="RAL06392.1"/>
    <property type="molecule type" value="Genomic_DNA"/>
</dbReference>
<organism evidence="1 2">
    <name type="scientific">Aspergillus ibericus CBS 121593</name>
    <dbReference type="NCBI Taxonomy" id="1448316"/>
    <lineage>
        <taxon>Eukaryota</taxon>
        <taxon>Fungi</taxon>
        <taxon>Dikarya</taxon>
        <taxon>Ascomycota</taxon>
        <taxon>Pezizomycotina</taxon>
        <taxon>Eurotiomycetes</taxon>
        <taxon>Eurotiomycetidae</taxon>
        <taxon>Eurotiales</taxon>
        <taxon>Aspergillaceae</taxon>
        <taxon>Aspergillus</taxon>
        <taxon>Aspergillus subgen. Circumdati</taxon>
    </lineage>
</organism>
<gene>
    <name evidence="1" type="ORF">BO80DRAFT_420688</name>
</gene>
<dbReference type="AlphaFoldDB" id="A0A395HET7"/>
<dbReference type="STRING" id="1448316.A0A395HET7"/>
<evidence type="ECO:0000313" key="1">
    <source>
        <dbReference type="EMBL" id="RAL06392.1"/>
    </source>
</evidence>
<dbReference type="RefSeq" id="XP_025580719.1">
    <property type="nucleotide sequence ID" value="XM_025718423.1"/>
</dbReference>
<dbReference type="GeneID" id="37223288"/>
<dbReference type="OrthoDB" id="4491087at2759"/>
<dbReference type="Proteomes" id="UP000249402">
    <property type="component" value="Unassembled WGS sequence"/>
</dbReference>
<proteinExistence type="predicted"/>
<reference evidence="1 2" key="1">
    <citation type="submission" date="2018-02" db="EMBL/GenBank/DDBJ databases">
        <title>The genomes of Aspergillus section Nigri reveals drivers in fungal speciation.</title>
        <authorList>
            <consortium name="DOE Joint Genome Institute"/>
            <person name="Vesth T.C."/>
            <person name="Nybo J."/>
            <person name="Theobald S."/>
            <person name="Brandl J."/>
            <person name="Frisvad J.C."/>
            <person name="Nielsen K.F."/>
            <person name="Lyhne E.K."/>
            <person name="Kogle M.E."/>
            <person name="Kuo A."/>
            <person name="Riley R."/>
            <person name="Clum A."/>
            <person name="Nolan M."/>
            <person name="Lipzen A."/>
            <person name="Salamov A."/>
            <person name="Henrissat B."/>
            <person name="Wiebenga A."/>
            <person name="De vries R.P."/>
            <person name="Grigoriev I.V."/>
            <person name="Mortensen U.H."/>
            <person name="Andersen M.R."/>
            <person name="Baker S.E."/>
        </authorList>
    </citation>
    <scope>NUCLEOTIDE SEQUENCE [LARGE SCALE GENOMIC DNA]</scope>
    <source>
        <strain evidence="1 2">CBS 121593</strain>
    </source>
</reference>
<name>A0A395HET7_9EURO</name>
<sequence>MVTRSMTFREEDHTIYLEDLDIYIHDFPRKKARYAPSVHSLCKTGGGADLPSPHAIYNFGLAMIPLIWTKLPREIYKSNTLFEAADSLLATSRGREYKGSLWELLDRCRRLPVELSLFIWDFLPSSPVRHLLALNAARRIWLDTPLSAGGATISLQGDIMIYLTQLMKDRCVCGIRQGHSLYGHESSLLINVQRPAASTACVFTMGLYGLQNVEFMAETEESLTSGVDSGGSKFIIVIPCKQEMPLHVDVKWDVWKIYLISSHDKSIFGHDFFWVPPVSCGQLCWLSPNSFYNWPRHFDFTTQSQRFMTYVPLKRDERLYGLTAFCSSEGFVGLGTHFCSYSHQESYTQNSSVYWYGKQHGCPIHVQLDGSDAISSIYVYWHKNDSLSGSYFAITTIKNESFILGPQFPPSRTVMKKIYSSDDGEILGLYYDKSPSITRMTSLGIISCPKKLSIDSDHLASPLLSNHECIYYLNTSPFTSFSSQASLKDIERIEACYVDSRCTGMLLHYNNGRRRILGQWYESTYIQTDIQAISLPKNASLRFLLTRKGHRQLVTHVSALACAAPGGREAKFIDIAYGDVMVWMFSGNSDAILCLPNSAHYREE</sequence>